<dbReference type="AlphaFoldDB" id="A0A8S3RCM9"/>
<reference evidence="1" key="1">
    <citation type="submission" date="2021-03" db="EMBL/GenBank/DDBJ databases">
        <authorList>
            <person name="Bekaert M."/>
        </authorList>
    </citation>
    <scope>NUCLEOTIDE SEQUENCE</scope>
</reference>
<dbReference type="EMBL" id="CAJPWZ010001046">
    <property type="protein sequence ID" value="CAG2206351.1"/>
    <property type="molecule type" value="Genomic_DNA"/>
</dbReference>
<name>A0A8S3RCM9_MYTED</name>
<proteinExistence type="predicted"/>
<sequence>MWLWVAGMFGFNLKHCDQYRLQAAMTEACTYGRLHIAEWLLQNVHDQLLNIPMLLQEAGRNGWIKMFSSLLQHFHFDKSDMQIATSQALENGHLGIAELGIKKLAKKTQSNTRLDIGNALIKACHHGEIDIVQAIIRKVDTSMLDVKTALNEACANHMHEELVLWILENTDHEQLDLKNVEIKAVRHHWRTTQFAIAKVDTEEFDQVEQDTETDYIVIP</sequence>
<protein>
    <submittedName>
        <fullName evidence="1">Uncharacterized protein</fullName>
    </submittedName>
</protein>
<organism evidence="1 2">
    <name type="scientific">Mytilus edulis</name>
    <name type="common">Blue mussel</name>
    <dbReference type="NCBI Taxonomy" id="6550"/>
    <lineage>
        <taxon>Eukaryota</taxon>
        <taxon>Metazoa</taxon>
        <taxon>Spiralia</taxon>
        <taxon>Lophotrochozoa</taxon>
        <taxon>Mollusca</taxon>
        <taxon>Bivalvia</taxon>
        <taxon>Autobranchia</taxon>
        <taxon>Pteriomorphia</taxon>
        <taxon>Mytilida</taxon>
        <taxon>Mytiloidea</taxon>
        <taxon>Mytilidae</taxon>
        <taxon>Mytilinae</taxon>
        <taxon>Mytilus</taxon>
    </lineage>
</organism>
<gene>
    <name evidence="1" type="ORF">MEDL_20654</name>
</gene>
<dbReference type="InterPro" id="IPR036770">
    <property type="entry name" value="Ankyrin_rpt-contain_sf"/>
</dbReference>
<dbReference type="OrthoDB" id="10404696at2759"/>
<comment type="caution">
    <text evidence="1">The sequence shown here is derived from an EMBL/GenBank/DDBJ whole genome shotgun (WGS) entry which is preliminary data.</text>
</comment>
<accession>A0A8S3RCM9</accession>
<keyword evidence="2" id="KW-1185">Reference proteome</keyword>
<dbReference type="Proteomes" id="UP000683360">
    <property type="component" value="Unassembled WGS sequence"/>
</dbReference>
<dbReference type="SUPFAM" id="SSF48403">
    <property type="entry name" value="Ankyrin repeat"/>
    <property type="match status" value="1"/>
</dbReference>
<evidence type="ECO:0000313" key="2">
    <source>
        <dbReference type="Proteomes" id="UP000683360"/>
    </source>
</evidence>
<dbReference type="Gene3D" id="1.25.40.20">
    <property type="entry name" value="Ankyrin repeat-containing domain"/>
    <property type="match status" value="1"/>
</dbReference>
<evidence type="ECO:0000313" key="1">
    <source>
        <dbReference type="EMBL" id="CAG2206351.1"/>
    </source>
</evidence>